<keyword evidence="6 13" id="KW-0547">Nucleotide-binding</keyword>
<dbReference type="Gene3D" id="3.40.50.300">
    <property type="entry name" value="P-loop containing nucleotide triphosphate hydrolases"/>
    <property type="match status" value="1"/>
</dbReference>
<protein>
    <recommendedName>
        <fullName evidence="13">DNA polymerase III subunit gamma/tau</fullName>
        <ecNumber evidence="13">2.7.7.7</ecNumber>
    </recommendedName>
</protein>
<evidence type="ECO:0000313" key="16">
    <source>
        <dbReference type="Proteomes" id="UP000298566"/>
    </source>
</evidence>
<dbReference type="InterPro" id="IPR008921">
    <property type="entry name" value="DNA_pol3_clamp-load_cplx_C"/>
</dbReference>
<keyword evidence="2 13" id="KW-0808">Transferase</keyword>
<dbReference type="InterPro" id="IPR050238">
    <property type="entry name" value="DNA_Rep/Repair_Clamp_Loader"/>
</dbReference>
<dbReference type="PANTHER" id="PTHR11669">
    <property type="entry name" value="REPLICATION FACTOR C / DNA POLYMERASE III GAMMA-TAU SUBUNIT"/>
    <property type="match status" value="1"/>
</dbReference>
<dbReference type="GO" id="GO:0003887">
    <property type="term" value="F:DNA-directed DNA polymerase activity"/>
    <property type="evidence" value="ECO:0007669"/>
    <property type="project" value="UniProtKB-KW"/>
</dbReference>
<dbReference type="Pfam" id="PF13177">
    <property type="entry name" value="DNA_pol3_delta2"/>
    <property type="match status" value="1"/>
</dbReference>
<dbReference type="GO" id="GO:0003677">
    <property type="term" value="F:DNA binding"/>
    <property type="evidence" value="ECO:0007669"/>
    <property type="project" value="InterPro"/>
</dbReference>
<dbReference type="GO" id="GO:0046872">
    <property type="term" value="F:metal ion binding"/>
    <property type="evidence" value="ECO:0007669"/>
    <property type="project" value="UniProtKB-KW"/>
</dbReference>
<dbReference type="NCBIfam" id="TIGR02397">
    <property type="entry name" value="dnaX_nterm"/>
    <property type="match status" value="1"/>
</dbReference>
<feature type="domain" description="AAA+ ATPase" evidence="14">
    <location>
        <begin position="37"/>
        <end position="177"/>
    </location>
</feature>
<dbReference type="InterPro" id="IPR027417">
    <property type="entry name" value="P-loop_NTPase"/>
</dbReference>
<keyword evidence="3 13" id="KW-0548">Nucleotidyltransferase</keyword>
<evidence type="ECO:0000256" key="4">
    <source>
        <dbReference type="ARBA" id="ARBA00022705"/>
    </source>
</evidence>
<dbReference type="PANTHER" id="PTHR11669:SF0">
    <property type="entry name" value="PROTEIN STICHEL-LIKE 2"/>
    <property type="match status" value="1"/>
</dbReference>
<keyword evidence="4 13" id="KW-0235">DNA replication</keyword>
<dbReference type="GO" id="GO:0005524">
    <property type="term" value="F:ATP binding"/>
    <property type="evidence" value="ECO:0007669"/>
    <property type="project" value="UniProtKB-KW"/>
</dbReference>
<comment type="function">
    <text evidence="11 13">DNA polymerase III is a complex, multichain enzyme responsible for most of the replicative synthesis in bacteria. This DNA polymerase also exhibits 3' to 5' exonuclease activity.</text>
</comment>
<dbReference type="FunFam" id="3.40.50.300:FF:000014">
    <property type="entry name" value="DNA polymerase III subunit gamma/tau"/>
    <property type="match status" value="1"/>
</dbReference>
<dbReference type="OrthoDB" id="9810148at2"/>
<dbReference type="SMART" id="SM00382">
    <property type="entry name" value="AAA"/>
    <property type="match status" value="1"/>
</dbReference>
<dbReference type="InterPro" id="IPR012763">
    <property type="entry name" value="DNA_pol_III_sug/sutau_N"/>
</dbReference>
<dbReference type="InterPro" id="IPR045085">
    <property type="entry name" value="HLD_clamp_pol_III_gamma_tau"/>
</dbReference>
<name>A0A4D6Y1F4_BUCMH</name>
<dbReference type="Proteomes" id="UP000298566">
    <property type="component" value="Chromosome"/>
</dbReference>
<evidence type="ECO:0000256" key="9">
    <source>
        <dbReference type="ARBA" id="ARBA00022932"/>
    </source>
</evidence>
<dbReference type="EMBL" id="CP033004">
    <property type="protein sequence ID" value="QCI23442.1"/>
    <property type="molecule type" value="Genomic_DNA"/>
</dbReference>
<dbReference type="GO" id="GO:0009360">
    <property type="term" value="C:DNA polymerase III complex"/>
    <property type="evidence" value="ECO:0007669"/>
    <property type="project" value="InterPro"/>
</dbReference>
<dbReference type="RefSeq" id="WP_158336653.1">
    <property type="nucleotide sequence ID" value="NZ_CP033004.1"/>
</dbReference>
<dbReference type="EC" id="2.7.7.7" evidence="13"/>
<evidence type="ECO:0000256" key="8">
    <source>
        <dbReference type="ARBA" id="ARBA00022840"/>
    </source>
</evidence>
<evidence type="ECO:0000256" key="10">
    <source>
        <dbReference type="ARBA" id="ARBA00026073"/>
    </source>
</evidence>
<dbReference type="Gene3D" id="1.10.8.60">
    <property type="match status" value="1"/>
</dbReference>
<evidence type="ECO:0000256" key="1">
    <source>
        <dbReference type="ARBA" id="ARBA00006360"/>
    </source>
</evidence>
<evidence type="ECO:0000256" key="12">
    <source>
        <dbReference type="ARBA" id="ARBA00049244"/>
    </source>
</evidence>
<dbReference type="SUPFAM" id="SSF52540">
    <property type="entry name" value="P-loop containing nucleoside triphosphate hydrolases"/>
    <property type="match status" value="1"/>
</dbReference>
<dbReference type="SUPFAM" id="SSF48019">
    <property type="entry name" value="post-AAA+ oligomerization domain-like"/>
    <property type="match status" value="1"/>
</dbReference>
<dbReference type="InterPro" id="IPR022754">
    <property type="entry name" value="DNA_pol_III_gamma-3"/>
</dbReference>
<dbReference type="Pfam" id="PF22608">
    <property type="entry name" value="DNAX_ATPase_lid"/>
    <property type="match status" value="1"/>
</dbReference>
<evidence type="ECO:0000256" key="2">
    <source>
        <dbReference type="ARBA" id="ARBA00022679"/>
    </source>
</evidence>
<dbReference type="InterPro" id="IPR003593">
    <property type="entry name" value="AAA+_ATPase"/>
</dbReference>
<dbReference type="Gene3D" id="1.20.272.10">
    <property type="match status" value="1"/>
</dbReference>
<reference evidence="15 16" key="1">
    <citation type="submission" date="2018-10" db="EMBL/GenBank/DDBJ databases">
        <title>Comparative functional genomics of the obligate endosymbiont Buchnera aphidicola.</title>
        <authorList>
            <person name="Chong R.A."/>
        </authorList>
    </citation>
    <scope>NUCLEOTIDE SEQUENCE [LARGE SCALE GENOMIC DNA]</scope>
    <source>
        <strain evidence="15 16">Mrh</strain>
    </source>
</reference>
<evidence type="ECO:0000256" key="11">
    <source>
        <dbReference type="ARBA" id="ARBA00037724"/>
    </source>
</evidence>
<dbReference type="AlphaFoldDB" id="A0A4D6Y1F4"/>
<dbReference type="Pfam" id="PF12169">
    <property type="entry name" value="DNA_pol3_gamma3"/>
    <property type="match status" value="1"/>
</dbReference>
<keyword evidence="7" id="KW-0862">Zinc</keyword>
<comment type="similarity">
    <text evidence="1 13">Belongs to the DnaX/STICHEL family.</text>
</comment>
<gene>
    <name evidence="13 15" type="primary">dnaX</name>
    <name evidence="15" type="ORF">D9V73_02240</name>
</gene>
<dbReference type="GO" id="GO:0006261">
    <property type="term" value="P:DNA-templated DNA replication"/>
    <property type="evidence" value="ECO:0007669"/>
    <property type="project" value="TreeGrafter"/>
</dbReference>
<organism evidence="15 16">
    <name type="scientific">Buchnera aphidicola subsp. Melaphis rhois</name>
    <dbReference type="NCBI Taxonomy" id="118103"/>
    <lineage>
        <taxon>Bacteria</taxon>
        <taxon>Pseudomonadati</taxon>
        <taxon>Pseudomonadota</taxon>
        <taxon>Gammaproteobacteria</taxon>
        <taxon>Enterobacterales</taxon>
        <taxon>Erwiniaceae</taxon>
        <taxon>Buchnera</taxon>
    </lineage>
</organism>
<evidence type="ECO:0000313" key="15">
    <source>
        <dbReference type="EMBL" id="QCI23442.1"/>
    </source>
</evidence>
<comment type="catalytic activity">
    <reaction evidence="12 13">
        <text>DNA(n) + a 2'-deoxyribonucleoside 5'-triphosphate = DNA(n+1) + diphosphate</text>
        <dbReference type="Rhea" id="RHEA:22508"/>
        <dbReference type="Rhea" id="RHEA-COMP:17339"/>
        <dbReference type="Rhea" id="RHEA-COMP:17340"/>
        <dbReference type="ChEBI" id="CHEBI:33019"/>
        <dbReference type="ChEBI" id="CHEBI:61560"/>
        <dbReference type="ChEBI" id="CHEBI:173112"/>
        <dbReference type="EC" id="2.7.7.7"/>
    </reaction>
</comment>
<evidence type="ECO:0000256" key="5">
    <source>
        <dbReference type="ARBA" id="ARBA00022723"/>
    </source>
</evidence>
<evidence type="ECO:0000256" key="6">
    <source>
        <dbReference type="ARBA" id="ARBA00022741"/>
    </source>
</evidence>
<accession>A0A4D6Y1F4</accession>
<dbReference type="CDD" id="cd00009">
    <property type="entry name" value="AAA"/>
    <property type="match status" value="1"/>
</dbReference>
<dbReference type="FunFam" id="1.10.8.60:FF:000013">
    <property type="entry name" value="DNA polymerase III subunit gamma/tau"/>
    <property type="match status" value="1"/>
</dbReference>
<sequence length="376" mass="43478">MNYQILANKWRPKTFSHVIGQKYIITAIRNGLKLGRIHHTWLFHGIQGTGKTTISRLLAKSLNCKIGITHAPCRTCSNCKDIEQGKFIDLFEIDAATRTKVEDMKELLDNINYLPSQGRFKVYIIDEIHMLSKHSFNSLLKIIEEPPKHIKFILATTNIEKVPKTILSRCLHFKLTSIHHNEILIRIKHILSQENIKFENQAIKLLSIESQGSLRDALNLTEQAISMGNEQVSTKIVEKMLRRLNSSQIIKIIVALLQKDHKTILSLLEYINTIDINWEHILIEILKSLYQIAMFKTFPEINKNNLFFENEEENEIMCKISKISKYIDIQSYYKTMLIGRKELNIAPSYQIGVEMTLLRALNLDTTPIKINISNNT</sequence>
<dbReference type="CDD" id="cd18137">
    <property type="entry name" value="HLD_clamp_pol_III_gamma_tau"/>
    <property type="match status" value="1"/>
</dbReference>
<keyword evidence="8 13" id="KW-0067">ATP-binding</keyword>
<evidence type="ECO:0000256" key="3">
    <source>
        <dbReference type="ARBA" id="ARBA00022695"/>
    </source>
</evidence>
<keyword evidence="9 13" id="KW-0239">DNA-directed DNA polymerase</keyword>
<keyword evidence="5" id="KW-0479">Metal-binding</keyword>
<evidence type="ECO:0000256" key="7">
    <source>
        <dbReference type="ARBA" id="ARBA00022833"/>
    </source>
</evidence>
<proteinExistence type="inferred from homology"/>
<evidence type="ECO:0000259" key="14">
    <source>
        <dbReference type="SMART" id="SM00382"/>
    </source>
</evidence>
<evidence type="ECO:0000256" key="13">
    <source>
        <dbReference type="RuleBase" id="RU364063"/>
    </source>
</evidence>
<comment type="subunit">
    <text evidence="10 13">DNA polymerase III contains a core (composed of alpha, epsilon and theta chains) that associates with a tau subunit. This core dimerizes to form the POLIII' complex. PolIII' associates with the gamma complex (composed of gamma, delta, delta', psi and chi chains) and with the beta chain to form the complete DNA polymerase III complex.</text>
</comment>